<keyword evidence="3" id="KW-1185">Reference proteome</keyword>
<sequence>MAKSVRFSNLLKVITPKSKKTITEQDTSNNQPDLATATKEDNVLDPLSFVLAIEGDMIELASLDDDVHFGSPLTRVPTPHPVKKNQGHMVMEDD</sequence>
<protein>
    <submittedName>
        <fullName evidence="2">Uncharacterized protein</fullName>
    </submittedName>
</protein>
<evidence type="ECO:0000313" key="3">
    <source>
        <dbReference type="Proteomes" id="UP000248423"/>
    </source>
</evidence>
<dbReference type="AlphaFoldDB" id="A0A319DYG5"/>
<organism evidence="2 3">
    <name type="scientific">Aspergillus sclerotiicarbonarius (strain CBS 121057 / IBT 28362)</name>
    <dbReference type="NCBI Taxonomy" id="1448318"/>
    <lineage>
        <taxon>Eukaryota</taxon>
        <taxon>Fungi</taxon>
        <taxon>Dikarya</taxon>
        <taxon>Ascomycota</taxon>
        <taxon>Pezizomycotina</taxon>
        <taxon>Eurotiomycetes</taxon>
        <taxon>Eurotiomycetidae</taxon>
        <taxon>Eurotiales</taxon>
        <taxon>Aspergillaceae</taxon>
        <taxon>Aspergillus</taxon>
        <taxon>Aspergillus subgen. Circumdati</taxon>
    </lineage>
</organism>
<feature type="region of interest" description="Disordered" evidence="1">
    <location>
        <begin position="72"/>
        <end position="94"/>
    </location>
</feature>
<name>A0A319DYG5_ASPSB</name>
<feature type="compositionally biased region" description="Polar residues" evidence="1">
    <location>
        <begin position="24"/>
        <end position="33"/>
    </location>
</feature>
<dbReference type="Proteomes" id="UP000248423">
    <property type="component" value="Unassembled WGS sequence"/>
</dbReference>
<evidence type="ECO:0000256" key="1">
    <source>
        <dbReference type="SAM" id="MobiDB-lite"/>
    </source>
</evidence>
<dbReference type="OrthoDB" id="4504671at2759"/>
<accession>A0A319DYG5</accession>
<reference evidence="2 3" key="1">
    <citation type="submission" date="2018-02" db="EMBL/GenBank/DDBJ databases">
        <title>The genomes of Aspergillus section Nigri reveals drivers in fungal speciation.</title>
        <authorList>
            <consortium name="DOE Joint Genome Institute"/>
            <person name="Vesth T.C."/>
            <person name="Nybo J."/>
            <person name="Theobald S."/>
            <person name="Brandl J."/>
            <person name="Frisvad J.C."/>
            <person name="Nielsen K.F."/>
            <person name="Lyhne E.K."/>
            <person name="Kogle M.E."/>
            <person name="Kuo A."/>
            <person name="Riley R."/>
            <person name="Clum A."/>
            <person name="Nolan M."/>
            <person name="Lipzen A."/>
            <person name="Salamov A."/>
            <person name="Henrissat B."/>
            <person name="Wiebenga A."/>
            <person name="De vries R.P."/>
            <person name="Grigoriev I.V."/>
            <person name="Mortensen U.H."/>
            <person name="Andersen M.R."/>
            <person name="Baker S.E."/>
        </authorList>
    </citation>
    <scope>NUCLEOTIDE SEQUENCE [LARGE SCALE GENOMIC DNA]</scope>
    <source>
        <strain evidence="2 3">CBS 121057</strain>
    </source>
</reference>
<feature type="region of interest" description="Disordered" evidence="1">
    <location>
        <begin position="19"/>
        <end position="39"/>
    </location>
</feature>
<evidence type="ECO:0000313" key="2">
    <source>
        <dbReference type="EMBL" id="PYI02851.1"/>
    </source>
</evidence>
<dbReference type="EMBL" id="KZ826388">
    <property type="protein sequence ID" value="PYI02851.1"/>
    <property type="molecule type" value="Genomic_DNA"/>
</dbReference>
<proteinExistence type="predicted"/>
<gene>
    <name evidence="2" type="ORF">BO78DRAFT_400238</name>
</gene>
<dbReference type="VEuPathDB" id="FungiDB:BO78DRAFT_400238"/>